<organism evidence="3 4">
    <name type="scientific">Tritonibacter mobilis F1926</name>
    <dbReference type="NCBI Taxonomy" id="1265309"/>
    <lineage>
        <taxon>Bacteria</taxon>
        <taxon>Pseudomonadati</taxon>
        <taxon>Pseudomonadota</taxon>
        <taxon>Alphaproteobacteria</taxon>
        <taxon>Rhodobacterales</taxon>
        <taxon>Paracoccaceae</taxon>
        <taxon>Tritonibacter</taxon>
    </lineage>
</organism>
<dbReference type="Gene3D" id="6.10.140.190">
    <property type="match status" value="1"/>
</dbReference>
<accession>A0A1B1A2I0</accession>
<gene>
    <name evidence="3" type="ORF">K529_008460</name>
</gene>
<evidence type="ECO:0000313" key="3">
    <source>
        <dbReference type="EMBL" id="ANP40794.1"/>
    </source>
</evidence>
<feature type="domain" description="Transcription regulator PadR N-terminal" evidence="1">
    <location>
        <begin position="18"/>
        <end position="93"/>
    </location>
</feature>
<dbReference type="InterPro" id="IPR036388">
    <property type="entry name" value="WH-like_DNA-bd_sf"/>
</dbReference>
<dbReference type="Gene3D" id="1.10.10.10">
    <property type="entry name" value="Winged helix-like DNA-binding domain superfamily/Winged helix DNA-binding domain"/>
    <property type="match status" value="1"/>
</dbReference>
<dbReference type="GeneID" id="28249858"/>
<dbReference type="InterPro" id="IPR036390">
    <property type="entry name" value="WH_DNA-bd_sf"/>
</dbReference>
<dbReference type="EMBL" id="CP015230">
    <property type="protein sequence ID" value="ANP40794.1"/>
    <property type="molecule type" value="Genomic_DNA"/>
</dbReference>
<evidence type="ECO:0000259" key="1">
    <source>
        <dbReference type="Pfam" id="PF03551"/>
    </source>
</evidence>
<dbReference type="InterPro" id="IPR005149">
    <property type="entry name" value="Tscrpt_reg_PadR_N"/>
</dbReference>
<proteinExistence type="predicted"/>
<name>A0A1B1A2I0_9RHOB</name>
<dbReference type="AlphaFoldDB" id="A0A1B1A2I0"/>
<dbReference type="Pfam" id="PF10400">
    <property type="entry name" value="Vir_act_alpha_C"/>
    <property type="match status" value="1"/>
</dbReference>
<sequence length="192" mass="21458">MPKSAAARIGRKRTAYAVLGFVMMGPKSGYDIKQAISRSTSFFWNESAGQIYPILRALEDEGLIERDMTSPTSTGKRQRQMYQITDRGQAALQDWIEGPSSDVIVRNELLLKMFFGASVAPQVIIKMLEDHRHGLQDRIAFFKEIIRQRQAEEAAGKLANAAFMISTLDYGYRMASAAADWCDATIASLKNL</sequence>
<protein>
    <submittedName>
        <fullName evidence="3">Transcriptional regulator</fullName>
    </submittedName>
</protein>
<dbReference type="PANTHER" id="PTHR43252">
    <property type="entry name" value="TRANSCRIPTIONAL REGULATOR YQJI"/>
    <property type="match status" value="1"/>
</dbReference>
<reference evidence="3 4" key="1">
    <citation type="journal article" date="2016" name="ISME J.">
        <title>Global occurrence and heterogeneity of the Roseobacter-clade species Ruegeria mobilis.</title>
        <authorList>
            <person name="Sonnenschein E."/>
            <person name="Gram L."/>
        </authorList>
    </citation>
    <scope>NUCLEOTIDE SEQUENCE [LARGE SCALE GENOMIC DNA]</scope>
    <source>
        <strain evidence="3 4">F1926</strain>
    </source>
</reference>
<dbReference type="PANTHER" id="PTHR43252:SF6">
    <property type="entry name" value="NEGATIVE TRANSCRIPTION REGULATOR PADR"/>
    <property type="match status" value="1"/>
</dbReference>
<feature type="domain" description="Transcription regulator PadR C-terminal" evidence="2">
    <location>
        <begin position="105"/>
        <end position="189"/>
    </location>
</feature>
<dbReference type="InterPro" id="IPR018309">
    <property type="entry name" value="Tscrpt_reg_PadR_C"/>
</dbReference>
<dbReference type="KEGG" id="rmb:K529_008460"/>
<dbReference type="OrthoDB" id="3186544at2"/>
<dbReference type="SUPFAM" id="SSF46785">
    <property type="entry name" value="Winged helix' DNA-binding domain"/>
    <property type="match status" value="1"/>
</dbReference>
<evidence type="ECO:0000313" key="4">
    <source>
        <dbReference type="Proteomes" id="UP000013243"/>
    </source>
</evidence>
<dbReference type="Pfam" id="PF03551">
    <property type="entry name" value="PadR"/>
    <property type="match status" value="1"/>
</dbReference>
<dbReference type="Proteomes" id="UP000013243">
    <property type="component" value="Chromosome"/>
</dbReference>
<dbReference type="RefSeq" id="WP_005620188.1">
    <property type="nucleotide sequence ID" value="NZ_CP015230.1"/>
</dbReference>
<evidence type="ECO:0000259" key="2">
    <source>
        <dbReference type="Pfam" id="PF10400"/>
    </source>
</evidence>